<feature type="domain" description="Arrestin-like N-terminal" evidence="4">
    <location>
        <begin position="24"/>
        <end position="122"/>
    </location>
</feature>
<evidence type="ECO:0000256" key="1">
    <source>
        <dbReference type="ARBA" id="ARBA00005298"/>
    </source>
</evidence>
<protein>
    <recommendedName>
        <fullName evidence="4">Arrestin-like N-terminal domain-containing protein</fullName>
    </recommendedName>
</protein>
<evidence type="ECO:0000256" key="2">
    <source>
        <dbReference type="ARBA" id="ARBA00022786"/>
    </source>
</evidence>
<comment type="similarity">
    <text evidence="1">Belongs to the arrestin family.</text>
</comment>
<name>A0ABR4FXS9_9EURO</name>
<sequence length="403" mass="45553">MLFCAPSMLPQVERLFKSPRMEIQISLDREQAVYTNKDEILGHVILRNETQVDINSITIRLSGSATSRLDVGRATETHQLFKTNIQLFPPKEFASSLKSRAVTVSPGKHVFPFSFSFPHASECYKASLTNGAEGKQPGSKRTQHLLRRLPPSTGDATTVEEIKYLLEATVQQDGLIRGTHKAIREVHFYCTSTMHLPMRGITDKRSVVCQPDLSEPISPRSQEPICEIEATLLNGPFLVLGQPIPLRVEITHLPGASSNYSVSLHDFQSMLIERTEVRAKGTSESKTRSWIIQTMANLRQNLVPGYDDMAEPVLRVDESVWTRHIVPTFLTPTFETCNVSRNFKLEIRLGIWFGRDHMRIFEFQFPVYIVSLAIPGLKVEKQEPAPDYYESLGLEKGLLKETM</sequence>
<gene>
    <name evidence="5" type="ORF">BJX66DRAFT_352931</name>
</gene>
<keyword evidence="2" id="KW-0833">Ubl conjugation pathway</keyword>
<dbReference type="InterPro" id="IPR050357">
    <property type="entry name" value="Arrestin_domain-protein"/>
</dbReference>
<organism evidence="5 6">
    <name type="scientific">Aspergillus keveii</name>
    <dbReference type="NCBI Taxonomy" id="714993"/>
    <lineage>
        <taxon>Eukaryota</taxon>
        <taxon>Fungi</taxon>
        <taxon>Dikarya</taxon>
        <taxon>Ascomycota</taxon>
        <taxon>Pezizomycotina</taxon>
        <taxon>Eurotiomycetes</taxon>
        <taxon>Eurotiomycetidae</taxon>
        <taxon>Eurotiales</taxon>
        <taxon>Aspergillaceae</taxon>
        <taxon>Aspergillus</taxon>
        <taxon>Aspergillus subgen. Nidulantes</taxon>
    </lineage>
</organism>
<dbReference type="Pfam" id="PF00339">
    <property type="entry name" value="Arrestin_N"/>
    <property type="match status" value="1"/>
</dbReference>
<dbReference type="InterPro" id="IPR014752">
    <property type="entry name" value="Arrestin-like_C"/>
</dbReference>
<dbReference type="EMBL" id="JBFTWV010000085">
    <property type="protein sequence ID" value="KAL2788072.1"/>
    <property type="molecule type" value="Genomic_DNA"/>
</dbReference>
<keyword evidence="6" id="KW-1185">Reference proteome</keyword>
<dbReference type="PANTHER" id="PTHR11188">
    <property type="entry name" value="ARRESTIN DOMAIN CONTAINING PROTEIN"/>
    <property type="match status" value="1"/>
</dbReference>
<evidence type="ECO:0000259" key="4">
    <source>
        <dbReference type="Pfam" id="PF00339"/>
    </source>
</evidence>
<dbReference type="InterPro" id="IPR014756">
    <property type="entry name" value="Ig_E-set"/>
</dbReference>
<dbReference type="InterPro" id="IPR011021">
    <property type="entry name" value="Arrestin-like_N"/>
</dbReference>
<evidence type="ECO:0000313" key="5">
    <source>
        <dbReference type="EMBL" id="KAL2788072.1"/>
    </source>
</evidence>
<dbReference type="PANTHER" id="PTHR11188:SF17">
    <property type="entry name" value="FI21816P1"/>
    <property type="match status" value="1"/>
</dbReference>
<proteinExistence type="inferred from homology"/>
<dbReference type="CDD" id="cd22952">
    <property type="entry name" value="ART10-like"/>
    <property type="match status" value="1"/>
</dbReference>
<comment type="subunit">
    <text evidence="3">Interacts with hulA.</text>
</comment>
<comment type="caution">
    <text evidence="5">The sequence shown here is derived from an EMBL/GenBank/DDBJ whole genome shotgun (WGS) entry which is preliminary data.</text>
</comment>
<evidence type="ECO:0000313" key="6">
    <source>
        <dbReference type="Proteomes" id="UP001610563"/>
    </source>
</evidence>
<evidence type="ECO:0000256" key="3">
    <source>
        <dbReference type="ARBA" id="ARBA00038766"/>
    </source>
</evidence>
<dbReference type="SUPFAM" id="SSF81296">
    <property type="entry name" value="E set domains"/>
    <property type="match status" value="1"/>
</dbReference>
<dbReference type="Gene3D" id="2.60.40.640">
    <property type="match status" value="1"/>
</dbReference>
<reference evidence="5 6" key="1">
    <citation type="submission" date="2024-07" db="EMBL/GenBank/DDBJ databases">
        <title>Section-level genome sequencing and comparative genomics of Aspergillus sections Usti and Cavernicolus.</title>
        <authorList>
            <consortium name="Lawrence Berkeley National Laboratory"/>
            <person name="Nybo J.L."/>
            <person name="Vesth T.C."/>
            <person name="Theobald S."/>
            <person name="Frisvad J.C."/>
            <person name="Larsen T.O."/>
            <person name="Kjaerboelling I."/>
            <person name="Rothschild-Mancinelli K."/>
            <person name="Lyhne E.K."/>
            <person name="Kogle M.E."/>
            <person name="Barry K."/>
            <person name="Clum A."/>
            <person name="Na H."/>
            <person name="Ledsgaard L."/>
            <person name="Lin J."/>
            <person name="Lipzen A."/>
            <person name="Kuo A."/>
            <person name="Riley R."/>
            <person name="Mondo S."/>
            <person name="Labutti K."/>
            <person name="Haridas S."/>
            <person name="Pangalinan J."/>
            <person name="Salamov A.A."/>
            <person name="Simmons B.A."/>
            <person name="Magnuson J.K."/>
            <person name="Chen J."/>
            <person name="Drula E."/>
            <person name="Henrissat B."/>
            <person name="Wiebenga A."/>
            <person name="Lubbers R.J."/>
            <person name="Gomes A.C."/>
            <person name="Makela M.R."/>
            <person name="Stajich J."/>
            <person name="Grigoriev I.V."/>
            <person name="Mortensen U.H."/>
            <person name="De Vries R.P."/>
            <person name="Baker S.E."/>
            <person name="Andersen M.R."/>
        </authorList>
    </citation>
    <scope>NUCLEOTIDE SEQUENCE [LARGE SCALE GENOMIC DNA]</scope>
    <source>
        <strain evidence="5 6">CBS 209.92</strain>
    </source>
</reference>
<accession>A0ABR4FXS9</accession>
<dbReference type="Proteomes" id="UP001610563">
    <property type="component" value="Unassembled WGS sequence"/>
</dbReference>